<evidence type="ECO:0000313" key="2">
    <source>
        <dbReference type="WBParaSite" id="nRc.2.0.1.t20164-RA"/>
    </source>
</evidence>
<reference evidence="2" key="1">
    <citation type="submission" date="2022-11" db="UniProtKB">
        <authorList>
            <consortium name="WormBaseParasite"/>
        </authorList>
    </citation>
    <scope>IDENTIFICATION</scope>
</reference>
<sequence>MEVGDGKSLENPEERISFAFKPSSTILMSSTYNNLLYQRIVLIKMYLIFKRSRRNNSRVLGAAMSERRLYDAAIGALDATGSPLLINVKTFSNSLANSSTPLGWYFDKSCKNCSKLSYASL</sequence>
<proteinExistence type="predicted"/>
<dbReference type="Proteomes" id="UP000887565">
    <property type="component" value="Unplaced"/>
</dbReference>
<dbReference type="AlphaFoldDB" id="A0A915J224"/>
<keyword evidence="1" id="KW-1185">Reference proteome</keyword>
<name>A0A915J224_ROMCU</name>
<accession>A0A915J224</accession>
<evidence type="ECO:0000313" key="1">
    <source>
        <dbReference type="Proteomes" id="UP000887565"/>
    </source>
</evidence>
<dbReference type="WBParaSite" id="nRc.2.0.1.t20164-RA">
    <property type="protein sequence ID" value="nRc.2.0.1.t20164-RA"/>
    <property type="gene ID" value="nRc.2.0.1.g20164"/>
</dbReference>
<protein>
    <submittedName>
        <fullName evidence="2">Uncharacterized protein</fullName>
    </submittedName>
</protein>
<organism evidence="1 2">
    <name type="scientific">Romanomermis culicivorax</name>
    <name type="common">Nematode worm</name>
    <dbReference type="NCBI Taxonomy" id="13658"/>
    <lineage>
        <taxon>Eukaryota</taxon>
        <taxon>Metazoa</taxon>
        <taxon>Ecdysozoa</taxon>
        <taxon>Nematoda</taxon>
        <taxon>Enoplea</taxon>
        <taxon>Dorylaimia</taxon>
        <taxon>Mermithida</taxon>
        <taxon>Mermithoidea</taxon>
        <taxon>Mermithidae</taxon>
        <taxon>Romanomermis</taxon>
    </lineage>
</organism>